<dbReference type="Proteomes" id="UP000778970">
    <property type="component" value="Unassembled WGS sequence"/>
</dbReference>
<dbReference type="EMBL" id="NRRE01000020">
    <property type="protein sequence ID" value="MBK1696986.1"/>
    <property type="molecule type" value="Genomic_DNA"/>
</dbReference>
<evidence type="ECO:0008006" key="3">
    <source>
        <dbReference type="Google" id="ProtNLM"/>
    </source>
</evidence>
<evidence type="ECO:0000313" key="1">
    <source>
        <dbReference type="EMBL" id="MBK1696986.1"/>
    </source>
</evidence>
<comment type="caution">
    <text evidence="1">The sequence shown here is derived from an EMBL/GenBank/DDBJ whole genome shotgun (WGS) entry which is preliminary data.</text>
</comment>
<accession>A0A934UZX8</accession>
<gene>
    <name evidence="1" type="ORF">CKO21_06975</name>
</gene>
<organism evidence="1 2">
    <name type="scientific">Rhodovibrio salinarum</name>
    <dbReference type="NCBI Taxonomy" id="1087"/>
    <lineage>
        <taxon>Bacteria</taxon>
        <taxon>Pseudomonadati</taxon>
        <taxon>Pseudomonadota</taxon>
        <taxon>Alphaproteobacteria</taxon>
        <taxon>Rhodospirillales</taxon>
        <taxon>Rhodovibrionaceae</taxon>
        <taxon>Rhodovibrio</taxon>
    </lineage>
</organism>
<reference evidence="1" key="1">
    <citation type="submission" date="2017-08" db="EMBL/GenBank/DDBJ databases">
        <authorList>
            <person name="Imhoff J.F."/>
            <person name="Rahn T."/>
            <person name="Kuenzel S."/>
            <person name="Neulinger S.C."/>
        </authorList>
    </citation>
    <scope>NUCLEOTIDE SEQUENCE</scope>
    <source>
        <strain evidence="1">DSM 9154</strain>
    </source>
</reference>
<evidence type="ECO:0000313" key="2">
    <source>
        <dbReference type="Proteomes" id="UP000778970"/>
    </source>
</evidence>
<keyword evidence="2" id="KW-1185">Reference proteome</keyword>
<sequence>MRNHLREARRTFTPGMRQHLHPEREWREAWLLADDKLAAYGEPTLPKPVSCPFDLDDLLDENFDINAAVDRLTATLQDGSET</sequence>
<dbReference type="Gene3D" id="1.20.1220.20">
    <property type="entry name" value="Uncharcterised protein PF01724"/>
    <property type="match status" value="1"/>
</dbReference>
<protein>
    <recommendedName>
        <fullName evidence="3">DUF29 domain-containing protein</fullName>
    </recommendedName>
</protein>
<reference evidence="1" key="2">
    <citation type="journal article" date="2020" name="Microorganisms">
        <title>Osmotic Adaptation and Compatible Solute Biosynthesis of Phototrophic Bacteria as Revealed from Genome Analyses.</title>
        <authorList>
            <person name="Imhoff J.F."/>
            <person name="Rahn T."/>
            <person name="Kunzel S."/>
            <person name="Keller A."/>
            <person name="Neulinger S.C."/>
        </authorList>
    </citation>
    <scope>NUCLEOTIDE SEQUENCE</scope>
    <source>
        <strain evidence="1">DSM 9154</strain>
    </source>
</reference>
<name>A0A934UZX8_9PROT</name>
<proteinExistence type="predicted"/>
<dbReference type="AlphaFoldDB" id="A0A934UZX8"/>